<accession>A0A7K3TGN2</accession>
<keyword evidence="2" id="KW-0472">Membrane</keyword>
<feature type="transmembrane region" description="Helical" evidence="2">
    <location>
        <begin position="51"/>
        <end position="69"/>
    </location>
</feature>
<feature type="transmembrane region" description="Helical" evidence="2">
    <location>
        <begin position="168"/>
        <end position="188"/>
    </location>
</feature>
<keyword evidence="2" id="KW-0812">Transmembrane</keyword>
<dbReference type="RefSeq" id="WP_152349980.1">
    <property type="nucleotide sequence ID" value="NZ_WBSN01000004.1"/>
</dbReference>
<evidence type="ECO:0000256" key="1">
    <source>
        <dbReference type="SAM" id="MobiDB-lite"/>
    </source>
</evidence>
<gene>
    <name evidence="3" type="ORF">GFD22_04565</name>
</gene>
<dbReference type="Gene3D" id="3.30.565.10">
    <property type="entry name" value="Histidine kinase-like ATPase, C-terminal domain"/>
    <property type="match status" value="1"/>
</dbReference>
<comment type="caution">
    <text evidence="3">The sequence shown here is derived from an EMBL/GenBank/DDBJ whole genome shotgun (WGS) entry which is preliminary data.</text>
</comment>
<dbReference type="EMBL" id="WHZY01000005">
    <property type="protein sequence ID" value="NEG78251.1"/>
    <property type="molecule type" value="Genomic_DNA"/>
</dbReference>
<keyword evidence="2" id="KW-1133">Transmembrane helix</keyword>
<evidence type="ECO:0000313" key="4">
    <source>
        <dbReference type="Proteomes" id="UP000469763"/>
    </source>
</evidence>
<proteinExistence type="predicted"/>
<evidence type="ECO:0000313" key="3">
    <source>
        <dbReference type="EMBL" id="NEG78251.1"/>
    </source>
</evidence>
<protein>
    <recommendedName>
        <fullName evidence="5">Histidine kinase</fullName>
    </recommendedName>
</protein>
<name>A0A7K3TGN2_9BIFI</name>
<reference evidence="3 4" key="1">
    <citation type="submission" date="2019-10" db="EMBL/GenBank/DDBJ databases">
        <title>Bifidobacterium from non-human primates.</title>
        <authorList>
            <person name="Modesto M."/>
        </authorList>
    </citation>
    <scope>NUCLEOTIDE SEQUENCE [LARGE SCALE GENOMIC DNA]</scope>
    <source>
        <strain evidence="3 4">TREC</strain>
    </source>
</reference>
<organism evidence="3 4">
    <name type="scientific">Bifidobacterium avesanii</name>
    <dbReference type="NCBI Taxonomy" id="1798157"/>
    <lineage>
        <taxon>Bacteria</taxon>
        <taxon>Bacillati</taxon>
        <taxon>Actinomycetota</taxon>
        <taxon>Actinomycetes</taxon>
        <taxon>Bifidobacteriales</taxon>
        <taxon>Bifidobacteriaceae</taxon>
        <taxon>Bifidobacterium</taxon>
    </lineage>
</organism>
<dbReference type="OrthoDB" id="3228207at2"/>
<evidence type="ECO:0000256" key="2">
    <source>
        <dbReference type="SAM" id="Phobius"/>
    </source>
</evidence>
<evidence type="ECO:0008006" key="5">
    <source>
        <dbReference type="Google" id="ProtNLM"/>
    </source>
</evidence>
<keyword evidence="4" id="KW-1185">Reference proteome</keyword>
<feature type="region of interest" description="Disordered" evidence="1">
    <location>
        <begin position="300"/>
        <end position="320"/>
    </location>
</feature>
<sequence length="476" mass="49199">MGGTDEMGGTGGAPPRWRRWWREPHFLERTRMLGVALWVCALLVVQPHSALDAAAVLVMLAVIVLLPAAPRVMAPVGLAAALAACFAPGGGTTLAVTIALFAVFLTAGYVCSARACVPMVAGYAVAEVTCGVLWGASSAAVEGLTGFVDGFAAETGGSFAGAGGVSPWLVWPFAVALSCLVSGFLALFGHSFRRNAVAGERLARSEAMVGRLTREQQLAHLIHDSVANDMSVIAMLAWRAKTGPGMGGGNDASAADGDAGSGADLDAALDAIYERSHHVLDRVHEVIDVLDGKRALADLDGSDGSGGSDAGMQAENGSTEVSEPVGLAGFVAELERYLEDQDRVMAMVGMSGVSRVTVEGDGPDRPVPPPQVRRAVLGFVEEVYANVVRHAAWEDAPDGRDGGSGNTYSLFVTVEPHRVRIAEVNAIGDGASAAVRGTRHGRGLALQRETIASLGGTLNAAAQDGTWTVAAEIPIR</sequence>
<dbReference type="InterPro" id="IPR036890">
    <property type="entry name" value="HATPase_C_sf"/>
</dbReference>
<feature type="transmembrane region" description="Helical" evidence="2">
    <location>
        <begin position="76"/>
        <end position="104"/>
    </location>
</feature>
<dbReference type="Proteomes" id="UP000469763">
    <property type="component" value="Unassembled WGS sequence"/>
</dbReference>
<dbReference type="AlphaFoldDB" id="A0A7K3TGN2"/>